<gene>
    <name evidence="2" type="ORF">sscle_05g046950</name>
</gene>
<protein>
    <recommendedName>
        <fullName evidence="1">F-box domain-containing protein</fullName>
    </recommendedName>
</protein>
<dbReference type="Proteomes" id="UP000177798">
    <property type="component" value="Chromosome 5"/>
</dbReference>
<proteinExistence type="predicted"/>
<sequence>MKGQSSGAMQRFKRMIPRSLRRESNRPDALSSSGFKNIPSDILLCILECLPPHAAAAFSLTCTIFQTQFGDKYVWQPRLFSSIEERDALLNLVASARLGVIACSCCHRLRVAKKLYQYDGRKTNISQREREVKRLTQFLESKNERVFKYLSPHGEVPKFSDLEWRYCYDSSLQPVIRTSQQGLVQMCNDNLRVIDESLIHRRQWVWMSLENLSASAFEGRSTNRFAMSAVGPSNLQICPHIKLVEKITVGDFLQKGRCSGCRTEFSLGFKHFESRGYAFYVTIWKDLGNEPYKTMMQSFESDKRHDSRTHELTYLAAHETSCAQDDAENRI</sequence>
<dbReference type="SUPFAM" id="SSF81383">
    <property type="entry name" value="F-box domain"/>
    <property type="match status" value="1"/>
</dbReference>
<dbReference type="InterPro" id="IPR001810">
    <property type="entry name" value="F-box_dom"/>
</dbReference>
<evidence type="ECO:0000313" key="3">
    <source>
        <dbReference type="Proteomes" id="UP000177798"/>
    </source>
</evidence>
<evidence type="ECO:0000313" key="2">
    <source>
        <dbReference type="EMBL" id="APA09925.1"/>
    </source>
</evidence>
<name>A0A1D9Q4Q7_SCLS1</name>
<dbReference type="OrthoDB" id="3766406at2759"/>
<dbReference type="InterPro" id="IPR036047">
    <property type="entry name" value="F-box-like_dom_sf"/>
</dbReference>
<feature type="domain" description="F-box" evidence="1">
    <location>
        <begin position="37"/>
        <end position="75"/>
    </location>
</feature>
<dbReference type="EMBL" id="CP017818">
    <property type="protein sequence ID" value="APA09925.1"/>
    <property type="molecule type" value="Genomic_DNA"/>
</dbReference>
<accession>A0A1D9Q4Q7</accession>
<reference evidence="3" key="1">
    <citation type="journal article" date="2017" name="Genome Biol. Evol.">
        <title>The complete genome sequence of the phytopathogenic fungus Sclerotinia sclerotiorum reveals insights into the genome architecture of broad host range pathogens.</title>
        <authorList>
            <person name="Derbyshire M."/>
            <person name="Denton-Giles M."/>
            <person name="Hegedus D."/>
            <person name="Seifbarghy S."/>
            <person name="Rollins J."/>
            <person name="van Kan J."/>
            <person name="Seidl M.F."/>
            <person name="Faino L."/>
            <person name="Mbengue M."/>
            <person name="Navaud O."/>
            <person name="Raffaele S."/>
            <person name="Hammond-Kosack K."/>
            <person name="Heard S."/>
            <person name="Oliver R."/>
        </authorList>
    </citation>
    <scope>NUCLEOTIDE SEQUENCE [LARGE SCALE GENOMIC DNA]</scope>
    <source>
        <strain evidence="3">ATCC 18683 / 1980 / Ss-1</strain>
    </source>
</reference>
<dbReference type="VEuPathDB" id="FungiDB:sscle_05g046950"/>
<evidence type="ECO:0000259" key="1">
    <source>
        <dbReference type="Pfam" id="PF00646"/>
    </source>
</evidence>
<dbReference type="Pfam" id="PF00646">
    <property type="entry name" value="F-box"/>
    <property type="match status" value="1"/>
</dbReference>
<organism evidence="2 3">
    <name type="scientific">Sclerotinia sclerotiorum (strain ATCC 18683 / 1980 / Ss-1)</name>
    <name type="common">White mold</name>
    <name type="synonym">Whetzelinia sclerotiorum</name>
    <dbReference type="NCBI Taxonomy" id="665079"/>
    <lineage>
        <taxon>Eukaryota</taxon>
        <taxon>Fungi</taxon>
        <taxon>Dikarya</taxon>
        <taxon>Ascomycota</taxon>
        <taxon>Pezizomycotina</taxon>
        <taxon>Leotiomycetes</taxon>
        <taxon>Helotiales</taxon>
        <taxon>Sclerotiniaceae</taxon>
        <taxon>Sclerotinia</taxon>
    </lineage>
</organism>
<dbReference type="AlphaFoldDB" id="A0A1D9Q4Q7"/>